<dbReference type="Pfam" id="PF16076">
    <property type="entry name" value="Acyltransf_C"/>
    <property type="match status" value="1"/>
</dbReference>
<sequence length="354" mass="41662">MENFRAVINGVLCTVGLWGFSTAVVIIQFLSLFIWPFSRKLYHAYHAHMMRQWAQNLFQIMRIFAPGELIITMDESCTDEGTDITGEVEEQERDNDKLELLLTRNKKGRVTGISFPERLVMISNHQGMKFFEFIFLKRKLEHDKDNIIHNLQVSKNRGRPMWLVLFPEGTVISDDTRLKSKEFADKLHMDDFKFSLLPRTTGLLLCKETLGDSVEWLYDLTIGYPGIPVDENPEDVMTMQSIFCKGTGPKRIHVYIRRYRLDKIPSDTENFSKWLLENWTEKDKRLAYFNRHGKFAEEADIGEGLYENDRTFRVPITLRNTIRECFGYWLYFILYIPLIYIIIYSTLSVYARLT</sequence>
<keyword evidence="2" id="KW-0808">Transferase</keyword>
<gene>
    <name evidence="6" type="ORF">HPULCUR_002987</name>
</gene>
<evidence type="ECO:0000313" key="7">
    <source>
        <dbReference type="Proteomes" id="UP001476247"/>
    </source>
</evidence>
<evidence type="ECO:0000313" key="6">
    <source>
        <dbReference type="EMBL" id="GAA5797598.1"/>
    </source>
</evidence>
<reference evidence="6 7" key="1">
    <citation type="submission" date="2024-04" db="EMBL/GenBank/DDBJ databases">
        <title>genome sequences of Mucor flavus KT1a and Helicostylum pulchrum KT1b strains isolation_sourced from the surface of a dry-aged beef.</title>
        <authorList>
            <person name="Toyotome T."/>
            <person name="Hosono M."/>
            <person name="Torimaru M."/>
            <person name="Fukuda K."/>
            <person name="Mikami N."/>
        </authorList>
    </citation>
    <scope>NUCLEOTIDE SEQUENCE [LARGE SCALE GENOMIC DNA]</scope>
    <source>
        <strain evidence="6 7">KT1b</strain>
    </source>
</reference>
<evidence type="ECO:0000259" key="5">
    <source>
        <dbReference type="Pfam" id="PF16076"/>
    </source>
</evidence>
<organism evidence="6 7">
    <name type="scientific">Helicostylum pulchrum</name>
    <dbReference type="NCBI Taxonomy" id="562976"/>
    <lineage>
        <taxon>Eukaryota</taxon>
        <taxon>Fungi</taxon>
        <taxon>Fungi incertae sedis</taxon>
        <taxon>Mucoromycota</taxon>
        <taxon>Mucoromycotina</taxon>
        <taxon>Mucoromycetes</taxon>
        <taxon>Mucorales</taxon>
        <taxon>Mucorineae</taxon>
        <taxon>Mucoraceae</taxon>
        <taxon>Helicostylum</taxon>
    </lineage>
</organism>
<feature type="transmembrane region" description="Helical" evidence="4">
    <location>
        <begin position="6"/>
        <end position="35"/>
    </location>
</feature>
<dbReference type="EMBL" id="BAABUJ010000008">
    <property type="protein sequence ID" value="GAA5797598.1"/>
    <property type="molecule type" value="Genomic_DNA"/>
</dbReference>
<evidence type="ECO:0000256" key="2">
    <source>
        <dbReference type="ARBA" id="ARBA00022679"/>
    </source>
</evidence>
<comment type="caution">
    <text evidence="6">The sequence shown here is derived from an EMBL/GenBank/DDBJ whole genome shotgun (WGS) entry which is preliminary data.</text>
</comment>
<accession>A0ABP9XT67</accession>
<dbReference type="Proteomes" id="UP001476247">
    <property type="component" value="Unassembled WGS sequence"/>
</dbReference>
<feature type="domain" description="Acyltransferase C-terminal" evidence="5">
    <location>
        <begin position="246"/>
        <end position="298"/>
    </location>
</feature>
<evidence type="ECO:0000256" key="1">
    <source>
        <dbReference type="ARBA" id="ARBA00008655"/>
    </source>
</evidence>
<keyword evidence="7" id="KW-1185">Reference proteome</keyword>
<proteinExistence type="inferred from homology"/>
<dbReference type="InterPro" id="IPR032098">
    <property type="entry name" value="Acyltransf_C"/>
</dbReference>
<name>A0ABP9XT67_9FUNG</name>
<dbReference type="PANTHER" id="PTHR10983:SF16">
    <property type="entry name" value="LYSOCARDIOLIPIN ACYLTRANSFERASE 1"/>
    <property type="match status" value="1"/>
</dbReference>
<comment type="similarity">
    <text evidence="1">Belongs to the 1-acyl-sn-glycerol-3-phosphate acyltransferase family.</text>
</comment>
<keyword evidence="4" id="KW-0472">Membrane</keyword>
<evidence type="ECO:0000256" key="4">
    <source>
        <dbReference type="SAM" id="Phobius"/>
    </source>
</evidence>
<protein>
    <recommendedName>
        <fullName evidence="5">Acyltransferase C-terminal domain-containing protein</fullName>
    </recommendedName>
</protein>
<keyword evidence="4" id="KW-0812">Transmembrane</keyword>
<dbReference type="PANTHER" id="PTHR10983">
    <property type="entry name" value="1-ACYLGLYCEROL-3-PHOSPHATE ACYLTRANSFERASE-RELATED"/>
    <property type="match status" value="1"/>
</dbReference>
<keyword evidence="4" id="KW-1133">Transmembrane helix</keyword>
<keyword evidence="3" id="KW-0012">Acyltransferase</keyword>
<evidence type="ECO:0000256" key="3">
    <source>
        <dbReference type="ARBA" id="ARBA00023315"/>
    </source>
</evidence>
<feature type="transmembrane region" description="Helical" evidence="4">
    <location>
        <begin position="328"/>
        <end position="351"/>
    </location>
</feature>
<dbReference type="CDD" id="cd07990">
    <property type="entry name" value="LPLAT_LCLAT1-like"/>
    <property type="match status" value="1"/>
</dbReference>